<dbReference type="EMBL" id="BOMS01000137">
    <property type="protein sequence ID" value="GIE72130.1"/>
    <property type="molecule type" value="Genomic_DNA"/>
</dbReference>
<dbReference type="Pfam" id="PF05988">
    <property type="entry name" value="DUF899"/>
    <property type="match status" value="1"/>
</dbReference>
<evidence type="ECO:0008006" key="3">
    <source>
        <dbReference type="Google" id="ProtNLM"/>
    </source>
</evidence>
<name>A0ABQ4BPG5_9ACTN</name>
<reference evidence="1 2" key="1">
    <citation type="submission" date="2021-01" db="EMBL/GenBank/DDBJ databases">
        <title>Whole genome shotgun sequence of Actinoplanes palleronii NBRC 14916.</title>
        <authorList>
            <person name="Komaki H."/>
            <person name="Tamura T."/>
        </authorList>
    </citation>
    <scope>NUCLEOTIDE SEQUENCE [LARGE SCALE GENOMIC DNA]</scope>
    <source>
        <strain evidence="1 2">NBRC 14916</strain>
    </source>
</reference>
<keyword evidence="2" id="KW-1185">Reference proteome</keyword>
<organism evidence="1 2">
    <name type="scientific">Actinoplanes palleronii</name>
    <dbReference type="NCBI Taxonomy" id="113570"/>
    <lineage>
        <taxon>Bacteria</taxon>
        <taxon>Bacillati</taxon>
        <taxon>Actinomycetota</taxon>
        <taxon>Actinomycetes</taxon>
        <taxon>Micromonosporales</taxon>
        <taxon>Micromonosporaceae</taxon>
        <taxon>Actinoplanes</taxon>
    </lineage>
</organism>
<evidence type="ECO:0000313" key="2">
    <source>
        <dbReference type="Proteomes" id="UP000624709"/>
    </source>
</evidence>
<sequence>MQMHALRLRPLRKIHTNKSAEPYGDARRGFLSVGRGTITGMAKPDVVTAEQWELARSELLTAEKEATRSLDALAARRRRLPMVRFAGDYTFAAPSGPRTLLDLFEGREQLAVYQFMDNGPGHFCPGCTAFTNNVPSHALVMLGQRGISWATVSNMPLAQIEPYRAVRGWTMPFVSSHGTTFADDCGAGGGFMLSMFLRDGDEVYRTYSTTARGVDRLLFTNNLADLSVFGRQEDWEDSPPGWPQHPTYG</sequence>
<dbReference type="Proteomes" id="UP000624709">
    <property type="component" value="Unassembled WGS sequence"/>
</dbReference>
<gene>
    <name evidence="1" type="ORF">Apa02nite_082380</name>
</gene>
<proteinExistence type="predicted"/>
<evidence type="ECO:0000313" key="1">
    <source>
        <dbReference type="EMBL" id="GIE72130.1"/>
    </source>
</evidence>
<accession>A0ABQ4BPG5</accession>
<dbReference type="InterPro" id="IPR010296">
    <property type="entry name" value="DUF899_thioredox"/>
</dbReference>
<protein>
    <recommendedName>
        <fullName evidence="3">Dithiol-disulfide oxidoreductase (DUF899 family)</fullName>
    </recommendedName>
</protein>
<comment type="caution">
    <text evidence="1">The sequence shown here is derived from an EMBL/GenBank/DDBJ whole genome shotgun (WGS) entry which is preliminary data.</text>
</comment>